<dbReference type="EMBL" id="JAVRRR010000018">
    <property type="protein sequence ID" value="KAK5148009.1"/>
    <property type="molecule type" value="Genomic_DNA"/>
</dbReference>
<feature type="region of interest" description="Disordered" evidence="5">
    <location>
        <begin position="507"/>
        <end position="543"/>
    </location>
</feature>
<dbReference type="CDD" id="cd00067">
    <property type="entry name" value="GAL4"/>
    <property type="match status" value="1"/>
</dbReference>
<keyword evidence="2" id="KW-0805">Transcription regulation</keyword>
<dbReference type="SMART" id="SM00906">
    <property type="entry name" value="Fungal_trans"/>
    <property type="match status" value="1"/>
</dbReference>
<dbReference type="SMART" id="SM00066">
    <property type="entry name" value="GAL4"/>
    <property type="match status" value="1"/>
</dbReference>
<dbReference type="InterPro" id="IPR036864">
    <property type="entry name" value="Zn2-C6_fun-type_DNA-bd_sf"/>
</dbReference>
<evidence type="ECO:0000256" key="5">
    <source>
        <dbReference type="SAM" id="MobiDB-lite"/>
    </source>
</evidence>
<feature type="domain" description="Zn(2)-C6 fungal-type" evidence="6">
    <location>
        <begin position="36"/>
        <end position="67"/>
    </location>
</feature>
<dbReference type="Pfam" id="PF04082">
    <property type="entry name" value="Fungal_trans"/>
    <property type="match status" value="1"/>
</dbReference>
<protein>
    <recommendedName>
        <fullName evidence="6">Zn(2)-C6 fungal-type domain-containing protein</fullName>
    </recommendedName>
</protein>
<keyword evidence="4" id="KW-0539">Nucleus</keyword>
<dbReference type="PROSITE" id="PS50048">
    <property type="entry name" value="ZN2_CY6_FUNGAL_2"/>
    <property type="match status" value="1"/>
</dbReference>
<feature type="compositionally biased region" description="Polar residues" evidence="5">
    <location>
        <begin position="740"/>
        <end position="759"/>
    </location>
</feature>
<keyword evidence="8" id="KW-1185">Reference proteome</keyword>
<accession>A0ABR0LFL7</accession>
<dbReference type="PROSITE" id="PS00463">
    <property type="entry name" value="ZN2_CY6_FUNGAL_1"/>
    <property type="match status" value="1"/>
</dbReference>
<dbReference type="InterPro" id="IPR007219">
    <property type="entry name" value="XnlR_reg_dom"/>
</dbReference>
<keyword evidence="3" id="KW-0804">Transcription</keyword>
<feature type="region of interest" description="Disordered" evidence="5">
    <location>
        <begin position="122"/>
        <end position="152"/>
    </location>
</feature>
<organism evidence="7 8">
    <name type="scientific">Rachicladosporium monterosium</name>
    <dbReference type="NCBI Taxonomy" id="1507873"/>
    <lineage>
        <taxon>Eukaryota</taxon>
        <taxon>Fungi</taxon>
        <taxon>Dikarya</taxon>
        <taxon>Ascomycota</taxon>
        <taxon>Pezizomycotina</taxon>
        <taxon>Dothideomycetes</taxon>
        <taxon>Dothideomycetidae</taxon>
        <taxon>Cladosporiales</taxon>
        <taxon>Cladosporiaceae</taxon>
        <taxon>Rachicladosporium</taxon>
    </lineage>
</organism>
<dbReference type="PANTHER" id="PTHR47424">
    <property type="entry name" value="REGULATORY PROTEIN GAL4"/>
    <property type="match status" value="1"/>
</dbReference>
<evidence type="ECO:0000259" key="6">
    <source>
        <dbReference type="PROSITE" id="PS50048"/>
    </source>
</evidence>
<dbReference type="InterPro" id="IPR051127">
    <property type="entry name" value="Fungal_SecMet_Regulators"/>
</dbReference>
<comment type="caution">
    <text evidence="7">The sequence shown here is derived from an EMBL/GenBank/DDBJ whole genome shotgun (WGS) entry which is preliminary data.</text>
</comment>
<dbReference type="Gene3D" id="4.10.240.10">
    <property type="entry name" value="Zn(2)-C6 fungal-type DNA-binding domain"/>
    <property type="match status" value="1"/>
</dbReference>
<evidence type="ECO:0000313" key="7">
    <source>
        <dbReference type="EMBL" id="KAK5148009.1"/>
    </source>
</evidence>
<dbReference type="SUPFAM" id="SSF57701">
    <property type="entry name" value="Zn2/Cys6 DNA-binding domain"/>
    <property type="match status" value="1"/>
</dbReference>
<gene>
    <name evidence="7" type="ORF">LTR32_000646</name>
</gene>
<evidence type="ECO:0000256" key="1">
    <source>
        <dbReference type="ARBA" id="ARBA00022723"/>
    </source>
</evidence>
<evidence type="ECO:0000256" key="3">
    <source>
        <dbReference type="ARBA" id="ARBA00023163"/>
    </source>
</evidence>
<feature type="compositionally biased region" description="Polar residues" evidence="5">
    <location>
        <begin position="511"/>
        <end position="543"/>
    </location>
</feature>
<feature type="region of interest" description="Disordered" evidence="5">
    <location>
        <begin position="740"/>
        <end position="776"/>
    </location>
</feature>
<evidence type="ECO:0000313" key="8">
    <source>
        <dbReference type="Proteomes" id="UP001308179"/>
    </source>
</evidence>
<proteinExistence type="predicted"/>
<dbReference type="InterPro" id="IPR001138">
    <property type="entry name" value="Zn2Cys6_DnaBD"/>
</dbReference>
<dbReference type="PANTHER" id="PTHR47424:SF5">
    <property type="entry name" value="ZN(II)2CYS6 TRANSCRIPTION FACTOR (EUROFUNG)"/>
    <property type="match status" value="1"/>
</dbReference>
<dbReference type="Proteomes" id="UP001308179">
    <property type="component" value="Unassembled WGS sequence"/>
</dbReference>
<sequence>MAVGMFHTFQATTAPPEPFEVQSESRTSRRISTTNACVECKRRKIRCDGSRPCGPCGWYKHPQRCVYFKPTQRSVPSRKALERLQCDVDVYRSIVSRVFPGQELETLVALPREQLVDLAVTLPAPHSSPSNRVEPVSEMPSHGPDTQSSEDADRLDALEQAPTRDPQIDEAKRHSYKVNAISDDVNGLSLSVDMQSSYVGISSISAALKVIFKIAPIARPYIAQTYTRTVPPSRSGSPPLEFGKVDPYHLPSPDVGQKLIESYFNHVDVQMPMVDEAHFWRTYLYEHRLDSPWLALLNMIMALGSLACSTCEDEEHYTYFQRARKHLDLETFGSSDILMLQAMGLFSGYYLHYLNRPNEANCLMGATIRMATALGLHREYNDGLPSRPAKQGVRTDSPEIPAGIRRRTWWSLFCLDVWGSVPTSRPSLGRMGPGVTVESPKIPQQMNNAEYIASLRLLPIVHNIEFCKLATRIQNSLATRPLSKFDDLFAFDAELIKWHDEIPPVLRDPSRSSSTLQRTCSASNQPRPTQGTPPSAHSSLKQNPYNFAHQPDRACPEVLKTPRAIMHWRYQNLRMLVHRPYLLSAALRRTPFAGMDTEERIAVRRCRIIAGESIADINAMCREELIAGWAAAVMVPLVSLFSHISSPVDVSTPGRSGDGDLFSGAKDEDVEEWKTQIETALRFFEKMRSYSIAAAKSKDVVQRLYEASKHCARHREQLSQPHDSVQHGSTALEASQALETTANSSNETLHADSTTNPGQQPAAALLEGSFGGPLNPNGDAAMESYWDDMVWGTLPEAEDWMQGMDQFDWTVPNG</sequence>
<evidence type="ECO:0000256" key="2">
    <source>
        <dbReference type="ARBA" id="ARBA00023015"/>
    </source>
</evidence>
<evidence type="ECO:0000256" key="4">
    <source>
        <dbReference type="ARBA" id="ARBA00023242"/>
    </source>
</evidence>
<name>A0ABR0LFL7_9PEZI</name>
<dbReference type="Pfam" id="PF00172">
    <property type="entry name" value="Zn_clus"/>
    <property type="match status" value="1"/>
</dbReference>
<keyword evidence="1" id="KW-0479">Metal-binding</keyword>
<reference evidence="7 8" key="1">
    <citation type="submission" date="2023-08" db="EMBL/GenBank/DDBJ databases">
        <title>Black Yeasts Isolated from many extreme environments.</title>
        <authorList>
            <person name="Coleine C."/>
            <person name="Stajich J.E."/>
            <person name="Selbmann L."/>
        </authorList>
    </citation>
    <scope>NUCLEOTIDE SEQUENCE [LARGE SCALE GENOMIC DNA]</scope>
    <source>
        <strain evidence="7 8">CCFEE 5386</strain>
    </source>
</reference>
<dbReference type="CDD" id="cd12148">
    <property type="entry name" value="fungal_TF_MHR"/>
    <property type="match status" value="1"/>
</dbReference>